<reference evidence="2" key="1">
    <citation type="submission" date="2020-03" db="EMBL/GenBank/DDBJ databases">
        <title>Studies in the Genomics of Life Span.</title>
        <authorList>
            <person name="Glass D."/>
        </authorList>
    </citation>
    <scope>NUCLEOTIDE SEQUENCE</scope>
    <source>
        <strain evidence="2">SUZIE</strain>
        <tissue evidence="2">Muscle</tissue>
    </source>
</reference>
<dbReference type="InterPro" id="IPR050199">
    <property type="entry name" value="IgHV"/>
</dbReference>
<gene>
    <name evidence="2" type="ORF">SUZIE_187835</name>
</gene>
<dbReference type="AlphaFoldDB" id="A0AA41N9P1"/>
<dbReference type="InterPro" id="IPR013783">
    <property type="entry name" value="Ig-like_fold"/>
</dbReference>
<dbReference type="SUPFAM" id="SSF48726">
    <property type="entry name" value="Immunoglobulin"/>
    <property type="match status" value="1"/>
</dbReference>
<comment type="caution">
    <text evidence="2">The sequence shown here is derived from an EMBL/GenBank/DDBJ whole genome shotgun (WGS) entry which is preliminary data.</text>
</comment>
<dbReference type="InterPro" id="IPR036179">
    <property type="entry name" value="Ig-like_dom_sf"/>
</dbReference>
<feature type="chain" id="PRO_5041265059" evidence="1">
    <location>
        <begin position="19"/>
        <end position="66"/>
    </location>
</feature>
<evidence type="ECO:0000313" key="2">
    <source>
        <dbReference type="EMBL" id="MBZ3886415.1"/>
    </source>
</evidence>
<dbReference type="Gene3D" id="2.60.40.10">
    <property type="entry name" value="Immunoglobulins"/>
    <property type="match status" value="1"/>
</dbReference>
<sequence length="66" mass="7134">MRLLCLLCLVTAPQGVLCQVQLLESGPGLMKPSQTLSLTCAVSGYSITTRGFCWDWICQLTGKGLE</sequence>
<evidence type="ECO:0000256" key="1">
    <source>
        <dbReference type="SAM" id="SignalP"/>
    </source>
</evidence>
<accession>A0AA41N9P1</accession>
<dbReference type="EMBL" id="JAATJV010408289">
    <property type="protein sequence ID" value="MBZ3886415.1"/>
    <property type="molecule type" value="Genomic_DNA"/>
</dbReference>
<dbReference type="Proteomes" id="UP001166674">
    <property type="component" value="Unassembled WGS sequence"/>
</dbReference>
<proteinExistence type="predicted"/>
<dbReference type="PANTHER" id="PTHR23266">
    <property type="entry name" value="IMMUNOGLOBULIN HEAVY CHAIN"/>
    <property type="match status" value="1"/>
</dbReference>
<protein>
    <submittedName>
        <fullName evidence="2">Ig heavy chain V region 3-6</fullName>
    </submittedName>
</protein>
<name>A0AA41N9P1_SCICA</name>
<feature type="signal peptide" evidence="1">
    <location>
        <begin position="1"/>
        <end position="18"/>
    </location>
</feature>
<evidence type="ECO:0000313" key="3">
    <source>
        <dbReference type="Proteomes" id="UP001166674"/>
    </source>
</evidence>
<keyword evidence="3" id="KW-1185">Reference proteome</keyword>
<organism evidence="2 3">
    <name type="scientific">Sciurus carolinensis</name>
    <name type="common">Eastern gray squirrel</name>
    <dbReference type="NCBI Taxonomy" id="30640"/>
    <lineage>
        <taxon>Eukaryota</taxon>
        <taxon>Metazoa</taxon>
        <taxon>Chordata</taxon>
        <taxon>Craniata</taxon>
        <taxon>Vertebrata</taxon>
        <taxon>Euteleostomi</taxon>
        <taxon>Mammalia</taxon>
        <taxon>Eutheria</taxon>
        <taxon>Euarchontoglires</taxon>
        <taxon>Glires</taxon>
        <taxon>Rodentia</taxon>
        <taxon>Sciuromorpha</taxon>
        <taxon>Sciuridae</taxon>
        <taxon>Sciurinae</taxon>
        <taxon>Sciurini</taxon>
        <taxon>Sciurus</taxon>
    </lineage>
</organism>
<keyword evidence="1" id="KW-0732">Signal</keyword>